<dbReference type="PRINTS" id="PR00081">
    <property type="entry name" value="GDHRDH"/>
</dbReference>
<dbReference type="AlphaFoldDB" id="A0A8H9IXS6"/>
<dbReference type="EMBL" id="BNAV01000007">
    <property type="protein sequence ID" value="GHF68051.1"/>
    <property type="molecule type" value="Genomic_DNA"/>
</dbReference>
<accession>A0A8H9IXS6</accession>
<evidence type="ECO:0000313" key="5">
    <source>
        <dbReference type="Proteomes" id="UP000658656"/>
    </source>
</evidence>
<name>A0A8H9IXS6_9PSEU</name>
<organism evidence="4 5">
    <name type="scientific">Amycolatopsis bartoniae</name>
    <dbReference type="NCBI Taxonomy" id="941986"/>
    <lineage>
        <taxon>Bacteria</taxon>
        <taxon>Bacillati</taxon>
        <taxon>Actinomycetota</taxon>
        <taxon>Actinomycetes</taxon>
        <taxon>Pseudonocardiales</taxon>
        <taxon>Pseudonocardiaceae</taxon>
        <taxon>Amycolatopsis</taxon>
    </lineage>
</organism>
<comment type="similarity">
    <text evidence="1 3">Belongs to the short-chain dehydrogenases/reductases (SDR) family.</text>
</comment>
<evidence type="ECO:0000256" key="1">
    <source>
        <dbReference type="ARBA" id="ARBA00006484"/>
    </source>
</evidence>
<dbReference type="Proteomes" id="UP000658656">
    <property type="component" value="Unassembled WGS sequence"/>
</dbReference>
<dbReference type="GO" id="GO:0016491">
    <property type="term" value="F:oxidoreductase activity"/>
    <property type="evidence" value="ECO:0007669"/>
    <property type="project" value="UniProtKB-KW"/>
</dbReference>
<protein>
    <submittedName>
        <fullName evidence="4">Dehydrogenase</fullName>
    </submittedName>
</protein>
<sequence>MDLQDKTIVVTGGTSGIGRAMVERFAKERPRGIAVVGRNTEAAVAIAEQVGGVAITADLTSEAEVQRVIAETEARFGPIDLFCSNAGFAQPAGLESPDEDWLHRWNIHVMAHVWAARALVPAMAARGEGYLLNTASVGGLLMVPGDVPYTVTKHAAVALAESLAVLYKGSGVRFSCLCPGVVETPMMATIDDDPVGRAVRAGGPSVEPDVVADAVVEGLRKEQFLILSQPEFQELSVGRAADRETYLDILSGQWSAAGGTAFGIPLR</sequence>
<dbReference type="InterPro" id="IPR002347">
    <property type="entry name" value="SDR_fam"/>
</dbReference>
<dbReference type="PANTHER" id="PTHR43669:SF3">
    <property type="entry name" value="ALCOHOL DEHYDROGENASE, PUTATIVE (AFU_ORTHOLOGUE AFUA_3G03445)-RELATED"/>
    <property type="match status" value="1"/>
</dbReference>
<dbReference type="Gene3D" id="3.40.50.720">
    <property type="entry name" value="NAD(P)-binding Rossmann-like Domain"/>
    <property type="match status" value="1"/>
</dbReference>
<dbReference type="PANTHER" id="PTHR43669">
    <property type="entry name" value="5-KETO-D-GLUCONATE 5-REDUCTASE"/>
    <property type="match status" value="1"/>
</dbReference>
<gene>
    <name evidence="4" type="ORF">GCM10017566_47280</name>
</gene>
<dbReference type="OrthoDB" id="7064009at2"/>
<dbReference type="PROSITE" id="PS00061">
    <property type="entry name" value="ADH_SHORT"/>
    <property type="match status" value="1"/>
</dbReference>
<reference evidence="4" key="2">
    <citation type="submission" date="2020-09" db="EMBL/GenBank/DDBJ databases">
        <authorList>
            <person name="Sun Q."/>
            <person name="Zhou Y."/>
        </authorList>
    </citation>
    <scope>NUCLEOTIDE SEQUENCE</scope>
    <source>
        <strain evidence="4">CGMCC 4.7679</strain>
    </source>
</reference>
<dbReference type="RefSeq" id="WP_145932881.1">
    <property type="nucleotide sequence ID" value="NZ_BNAV01000007.1"/>
</dbReference>
<dbReference type="Pfam" id="PF00106">
    <property type="entry name" value="adh_short"/>
    <property type="match status" value="1"/>
</dbReference>
<evidence type="ECO:0000313" key="4">
    <source>
        <dbReference type="EMBL" id="GHF68051.1"/>
    </source>
</evidence>
<dbReference type="CDD" id="cd05233">
    <property type="entry name" value="SDR_c"/>
    <property type="match status" value="1"/>
</dbReference>
<proteinExistence type="inferred from homology"/>
<comment type="caution">
    <text evidence="4">The sequence shown here is derived from an EMBL/GenBank/DDBJ whole genome shotgun (WGS) entry which is preliminary data.</text>
</comment>
<dbReference type="PRINTS" id="PR00080">
    <property type="entry name" value="SDRFAMILY"/>
</dbReference>
<dbReference type="SUPFAM" id="SSF51735">
    <property type="entry name" value="NAD(P)-binding Rossmann-fold domains"/>
    <property type="match status" value="1"/>
</dbReference>
<evidence type="ECO:0000256" key="3">
    <source>
        <dbReference type="RuleBase" id="RU000363"/>
    </source>
</evidence>
<keyword evidence="2" id="KW-0560">Oxidoreductase</keyword>
<dbReference type="InterPro" id="IPR020904">
    <property type="entry name" value="Sc_DH/Rdtase_CS"/>
</dbReference>
<reference evidence="4" key="1">
    <citation type="journal article" date="2014" name="Int. J. Syst. Evol. Microbiol.">
        <title>Complete genome sequence of Corynebacterium casei LMG S-19264T (=DSM 44701T), isolated from a smear-ripened cheese.</title>
        <authorList>
            <consortium name="US DOE Joint Genome Institute (JGI-PGF)"/>
            <person name="Walter F."/>
            <person name="Albersmeier A."/>
            <person name="Kalinowski J."/>
            <person name="Ruckert C."/>
        </authorList>
    </citation>
    <scope>NUCLEOTIDE SEQUENCE</scope>
    <source>
        <strain evidence="4">CGMCC 4.7679</strain>
    </source>
</reference>
<evidence type="ECO:0000256" key="2">
    <source>
        <dbReference type="ARBA" id="ARBA00023002"/>
    </source>
</evidence>
<dbReference type="InterPro" id="IPR036291">
    <property type="entry name" value="NAD(P)-bd_dom_sf"/>
</dbReference>
<keyword evidence="5" id="KW-1185">Reference proteome</keyword>